<proteinExistence type="predicted"/>
<sequence>MSLTALVKLFHQKVCSFCEKQNNFWEVTTVGVLKWQQPISPPFSFFTTEPDNKNKVFAIVL</sequence>
<organism evidence="1">
    <name type="scientific">Anguilla anguilla</name>
    <name type="common">European freshwater eel</name>
    <name type="synonym">Muraena anguilla</name>
    <dbReference type="NCBI Taxonomy" id="7936"/>
    <lineage>
        <taxon>Eukaryota</taxon>
        <taxon>Metazoa</taxon>
        <taxon>Chordata</taxon>
        <taxon>Craniata</taxon>
        <taxon>Vertebrata</taxon>
        <taxon>Euteleostomi</taxon>
        <taxon>Actinopterygii</taxon>
        <taxon>Neopterygii</taxon>
        <taxon>Teleostei</taxon>
        <taxon>Anguilliformes</taxon>
        <taxon>Anguillidae</taxon>
        <taxon>Anguilla</taxon>
    </lineage>
</organism>
<dbReference type="EMBL" id="GBXM01092349">
    <property type="protein sequence ID" value="JAH16228.1"/>
    <property type="molecule type" value="Transcribed_RNA"/>
</dbReference>
<accession>A0A0E9QJJ5</accession>
<protein>
    <submittedName>
        <fullName evidence="1">Uncharacterized protein</fullName>
    </submittedName>
</protein>
<dbReference type="AlphaFoldDB" id="A0A0E9QJJ5"/>
<name>A0A0E9QJJ5_ANGAN</name>
<reference evidence="1" key="1">
    <citation type="submission" date="2014-11" db="EMBL/GenBank/DDBJ databases">
        <authorList>
            <person name="Amaro Gonzalez C."/>
        </authorList>
    </citation>
    <scope>NUCLEOTIDE SEQUENCE</scope>
</reference>
<reference evidence="1" key="2">
    <citation type="journal article" date="2015" name="Fish Shellfish Immunol.">
        <title>Early steps in the European eel (Anguilla anguilla)-Vibrio vulnificus interaction in the gills: Role of the RtxA13 toxin.</title>
        <authorList>
            <person name="Callol A."/>
            <person name="Pajuelo D."/>
            <person name="Ebbesson L."/>
            <person name="Teles M."/>
            <person name="MacKenzie S."/>
            <person name="Amaro C."/>
        </authorList>
    </citation>
    <scope>NUCLEOTIDE SEQUENCE</scope>
</reference>
<evidence type="ECO:0000313" key="1">
    <source>
        <dbReference type="EMBL" id="JAH16228.1"/>
    </source>
</evidence>